<dbReference type="GeneID" id="40080269"/>
<sequence>MGTRVADLVTTFREEMRDKVQPYFWSNDLLVSYIREAQLKIAEKTLCLVGQFTLEVEPGTGIVIMDEAIIRPRRAWIESQRGEVEINCVEDQLPAFGVQDAWNCHGSNRTLTVQFDQQGDVELALYRPKPNTALQLTIAAYRRPVCGLTINDKLEINSRYDRAVLFYMKYLGLLVQDAEVFDKSESNEQLRLFGMELGDIKESQAISHRSFQPIRYNEY</sequence>
<protein>
    <submittedName>
        <fullName evidence="1">Uncharacterized protein</fullName>
    </submittedName>
</protein>
<dbReference type="InterPro" id="IPR056209">
    <property type="entry name" value="SU10_adaptor"/>
</dbReference>
<dbReference type="Proteomes" id="UP000221614">
    <property type="component" value="Segment"/>
</dbReference>
<dbReference type="Pfam" id="PF24175">
    <property type="entry name" value="SU10_adaptor"/>
    <property type="match status" value="1"/>
</dbReference>
<dbReference type="EMBL" id="LC102729">
    <property type="protein sequence ID" value="BAU16403.1"/>
    <property type="molecule type" value="Genomic_DNA"/>
</dbReference>
<dbReference type="KEGG" id="vg:40080269"/>
<evidence type="ECO:0000313" key="1">
    <source>
        <dbReference type="EMBL" id="BAU16403.1"/>
    </source>
</evidence>
<organism evidence="1 2">
    <name type="scientific">Pseudomonas phage phiR18</name>
    <dbReference type="NCBI Taxonomy" id="1752027"/>
    <lineage>
        <taxon>Viruses</taxon>
        <taxon>Duplodnaviria</taxon>
        <taxon>Heunggongvirae</taxon>
        <taxon>Uroviricota</taxon>
        <taxon>Caudoviricetes</taxon>
        <taxon>Kochitakasuvirus</taxon>
        <taxon>Kochitakasuvirus R18</taxon>
    </lineage>
</organism>
<dbReference type="RefSeq" id="YP_009604375.1">
    <property type="nucleotide sequence ID" value="NC_041964.1"/>
</dbReference>
<reference evidence="1" key="1">
    <citation type="journal article" date="2016" name="Genome Announc.">
        <title>Complete Genome Sequences of Broad-Host-Range Pseudomonas aeruginosa Bacteriophages phiR18 and phiS12-1.</title>
        <authorList>
            <person name="Furusawa T."/>
            <person name="Iwano H."/>
            <person name="Higuchi H."/>
            <person name="Usui M."/>
            <person name="Maruyama F."/>
            <person name="Nakagawa I."/>
            <person name="Yokota H."/>
            <person name="Tamura Y."/>
        </authorList>
    </citation>
    <scope>NUCLEOTIDE SEQUENCE [LARGE SCALE GENOMIC DNA]</scope>
</reference>
<name>A0A0S3UFW0_9CAUD</name>
<evidence type="ECO:0000313" key="2">
    <source>
        <dbReference type="Proteomes" id="UP000221614"/>
    </source>
</evidence>
<proteinExistence type="predicted"/>
<keyword evidence="2" id="KW-1185">Reference proteome</keyword>
<accession>A0A0S3UFW0</accession>